<dbReference type="PANTHER" id="PTHR47197">
    <property type="entry name" value="PROTEIN NIRF"/>
    <property type="match status" value="1"/>
</dbReference>
<evidence type="ECO:0000256" key="1">
    <source>
        <dbReference type="SAM" id="Phobius"/>
    </source>
</evidence>
<dbReference type="PANTHER" id="PTHR47197:SF3">
    <property type="entry name" value="DIHYDRO-HEME D1 DEHYDROGENASE"/>
    <property type="match status" value="1"/>
</dbReference>
<sequence>MPRAHRRPQTTTAGRLTAFTAAATLSLGLLGMGTAVAAPAPGPTLLTSSTATAVASTLDIRAQTGQWSLALGSIDASRNRLYIAVAYSPSQVVQVDLSSGVATLIPLGGSFAPVDTAVSPRDGTVYVSHNSGHEQGISVLDPAQTYTDASLPPVISSGLTGNPYLLDVGNDGRVYALHVNQHTISVIGASTSPDRLNVVQTLTDLNSHDGYMAIDNDRDRLYVVSPVSNTLTVIDTNAVPAAVLGVIPLATSPVGVGVNAQTGQVLITSSATNSVSWLTVANDQQSAVVTRTESLVALPTGASSTSQLQSISVRADGTTFVVANVYPSNQVRSQVTVIPPVVSAATPVTGITVGYGANGGILDPRAGGTLYVPNGSQGTVSEISDVTLSAYATTSELGSPSSMQASLTRSDARKITGFVEFADSSTAVLGSAPVDAAGSASVTLTAQPVGSRSFTASFTPLRGTRISATGSETTTTAASTTAFALSAASVIEGGSATATLTVTGNAGVGATGPYTFTTAAGDVLASGTLTDGKATATFQAPPAGTTSLVAHFAGDASYSASDSEAQNLVVTARVPDATTPTESGAVGGPARVSVSGFLPWEDVAVTLHSDPISLGTIKTDGIGSGTLTFVVPTVTPGSHRIVAVGVTSGRVTEVPFTVTPAVGTGSGSPAGGSESALASTGFELAANLWLCALLVLAGFGTVAVAARRTRSIR</sequence>
<keyword evidence="4" id="KW-0238">DNA-binding</keyword>
<keyword evidence="2" id="KW-0732">Signal</keyword>
<organism evidence="4 5">
    <name type="scientific">Glaciibacter psychrotolerans</name>
    <dbReference type="NCBI Taxonomy" id="670054"/>
    <lineage>
        <taxon>Bacteria</taxon>
        <taxon>Bacillati</taxon>
        <taxon>Actinomycetota</taxon>
        <taxon>Actinomycetes</taxon>
        <taxon>Micrococcales</taxon>
        <taxon>Microbacteriaceae</taxon>
        <taxon>Glaciibacter</taxon>
    </lineage>
</organism>
<evidence type="ECO:0000259" key="3">
    <source>
        <dbReference type="Pfam" id="PF16640"/>
    </source>
</evidence>
<feature type="signal peptide" evidence="2">
    <location>
        <begin position="1"/>
        <end position="37"/>
    </location>
</feature>
<dbReference type="InterPro" id="IPR013783">
    <property type="entry name" value="Ig-like_fold"/>
</dbReference>
<protein>
    <submittedName>
        <fullName evidence="4">DNA-binding beta-propeller fold protein YncE</fullName>
    </submittedName>
</protein>
<dbReference type="GO" id="GO:0003677">
    <property type="term" value="F:DNA binding"/>
    <property type="evidence" value="ECO:0007669"/>
    <property type="project" value="UniProtKB-KW"/>
</dbReference>
<reference evidence="4 5" key="1">
    <citation type="submission" date="2020-07" db="EMBL/GenBank/DDBJ databases">
        <title>Sequencing the genomes of 1000 actinobacteria strains.</title>
        <authorList>
            <person name="Klenk H.-P."/>
        </authorList>
    </citation>
    <scope>NUCLEOTIDE SEQUENCE [LARGE SCALE GENOMIC DNA]</scope>
    <source>
        <strain evidence="4 5">LI1</strain>
    </source>
</reference>
<feature type="chain" id="PRO_5031107524" evidence="2">
    <location>
        <begin position="38"/>
        <end position="713"/>
    </location>
</feature>
<proteinExistence type="predicted"/>
<keyword evidence="1" id="KW-0472">Membrane</keyword>
<gene>
    <name evidence="4" type="ORF">HNR05_002166</name>
</gene>
<dbReference type="SUPFAM" id="SSF75011">
    <property type="entry name" value="3-carboxy-cis,cis-mucoante lactonizing enzyme"/>
    <property type="match status" value="1"/>
</dbReference>
<name>A0A7Z0J6H0_9MICO</name>
<dbReference type="Pfam" id="PF16640">
    <property type="entry name" value="Big_3_5"/>
    <property type="match status" value="1"/>
</dbReference>
<evidence type="ECO:0000256" key="2">
    <source>
        <dbReference type="SAM" id="SignalP"/>
    </source>
</evidence>
<feature type="domain" description="Bacterial Ig-like" evidence="3">
    <location>
        <begin position="486"/>
        <end position="571"/>
    </location>
</feature>
<feature type="transmembrane region" description="Helical" evidence="1">
    <location>
        <begin position="684"/>
        <end position="706"/>
    </location>
</feature>
<evidence type="ECO:0000313" key="4">
    <source>
        <dbReference type="EMBL" id="NYJ20375.1"/>
    </source>
</evidence>
<comment type="caution">
    <text evidence="4">The sequence shown here is derived from an EMBL/GenBank/DDBJ whole genome shotgun (WGS) entry which is preliminary data.</text>
</comment>
<keyword evidence="1" id="KW-0812">Transmembrane</keyword>
<evidence type="ECO:0000313" key="5">
    <source>
        <dbReference type="Proteomes" id="UP000537260"/>
    </source>
</evidence>
<dbReference type="SUPFAM" id="SSF50969">
    <property type="entry name" value="YVTN repeat-like/Quinoprotein amine dehydrogenase"/>
    <property type="match status" value="1"/>
</dbReference>
<dbReference type="EMBL" id="JACCFM010000001">
    <property type="protein sequence ID" value="NYJ20375.1"/>
    <property type="molecule type" value="Genomic_DNA"/>
</dbReference>
<dbReference type="InterPro" id="IPR011044">
    <property type="entry name" value="Quino_amine_DH_bsu"/>
</dbReference>
<accession>A0A7Z0J6H0</accession>
<dbReference type="InterPro" id="IPR051200">
    <property type="entry name" value="Host-pathogen_enzymatic-act"/>
</dbReference>
<dbReference type="InterPro" id="IPR032109">
    <property type="entry name" value="Big_3_5"/>
</dbReference>
<dbReference type="RefSeq" id="WP_179578995.1">
    <property type="nucleotide sequence ID" value="NZ_JACCFM010000001.1"/>
</dbReference>
<dbReference type="GO" id="GO:0005975">
    <property type="term" value="P:carbohydrate metabolic process"/>
    <property type="evidence" value="ECO:0007669"/>
    <property type="project" value="UniProtKB-ARBA"/>
</dbReference>
<dbReference type="AlphaFoldDB" id="A0A7Z0J6H0"/>
<dbReference type="Gene3D" id="2.130.10.10">
    <property type="entry name" value="YVTN repeat-like/Quinoprotein amine dehydrogenase"/>
    <property type="match status" value="1"/>
</dbReference>
<dbReference type="Proteomes" id="UP000537260">
    <property type="component" value="Unassembled WGS sequence"/>
</dbReference>
<dbReference type="InterPro" id="IPR015943">
    <property type="entry name" value="WD40/YVTN_repeat-like_dom_sf"/>
</dbReference>
<keyword evidence="1" id="KW-1133">Transmembrane helix</keyword>
<dbReference type="Gene3D" id="2.60.40.10">
    <property type="entry name" value="Immunoglobulins"/>
    <property type="match status" value="2"/>
</dbReference>
<keyword evidence="5" id="KW-1185">Reference proteome</keyword>